<comment type="subcellular location">
    <subcellularLocation>
        <location evidence="1">Nucleus</location>
    </subcellularLocation>
</comment>
<keyword evidence="6" id="KW-0805">Transcription regulation</keyword>
<keyword evidence="8" id="KW-0804">Transcription</keyword>
<dbReference type="PANTHER" id="PTHR19290">
    <property type="entry name" value="BASIC HELIX-LOOP-HELIX PROTEIN NEUROGENIN-RELATED"/>
    <property type="match status" value="1"/>
</dbReference>
<dbReference type="InterPro" id="IPR036638">
    <property type="entry name" value="HLH_DNA-bd_sf"/>
</dbReference>
<evidence type="ECO:0000256" key="9">
    <source>
        <dbReference type="ARBA" id="ARBA00023242"/>
    </source>
</evidence>
<evidence type="ECO:0000256" key="7">
    <source>
        <dbReference type="ARBA" id="ARBA00023125"/>
    </source>
</evidence>
<organism evidence="12 13">
    <name type="scientific">Hemibagrus wyckioides</name>
    <dbReference type="NCBI Taxonomy" id="337641"/>
    <lineage>
        <taxon>Eukaryota</taxon>
        <taxon>Metazoa</taxon>
        <taxon>Chordata</taxon>
        <taxon>Craniata</taxon>
        <taxon>Vertebrata</taxon>
        <taxon>Euteleostomi</taxon>
        <taxon>Actinopterygii</taxon>
        <taxon>Neopterygii</taxon>
        <taxon>Teleostei</taxon>
        <taxon>Ostariophysi</taxon>
        <taxon>Siluriformes</taxon>
        <taxon>Bagridae</taxon>
        <taxon>Hemibagrus</taxon>
    </lineage>
</organism>
<reference evidence="12 13" key="1">
    <citation type="submission" date="2021-06" db="EMBL/GenBank/DDBJ databases">
        <title>Chromosome-level genome assembly of the red-tail catfish (Hemibagrus wyckioides).</title>
        <authorList>
            <person name="Shao F."/>
        </authorList>
    </citation>
    <scope>NUCLEOTIDE SEQUENCE [LARGE SCALE GENOMIC DNA]</scope>
    <source>
        <strain evidence="12">EC202008001</strain>
        <tissue evidence="12">Blood</tissue>
    </source>
</reference>
<feature type="compositionally biased region" description="Basic residues" evidence="10">
    <location>
        <begin position="108"/>
        <end position="117"/>
    </location>
</feature>
<dbReference type="Pfam" id="PF00010">
    <property type="entry name" value="HLH"/>
    <property type="match status" value="1"/>
</dbReference>
<dbReference type="PROSITE" id="PS50888">
    <property type="entry name" value="BHLH"/>
    <property type="match status" value="1"/>
</dbReference>
<dbReference type="InterPro" id="IPR011598">
    <property type="entry name" value="bHLH_dom"/>
</dbReference>
<evidence type="ECO:0000256" key="2">
    <source>
        <dbReference type="ARBA" id="ARBA00011571"/>
    </source>
</evidence>
<evidence type="ECO:0000256" key="6">
    <source>
        <dbReference type="ARBA" id="ARBA00023015"/>
    </source>
</evidence>
<dbReference type="FunFam" id="4.10.280.10:FF:000006">
    <property type="entry name" value="Neurogenic differentiation factor"/>
    <property type="match status" value="1"/>
</dbReference>
<dbReference type="SMART" id="SM00353">
    <property type="entry name" value="HLH"/>
    <property type="match status" value="1"/>
</dbReference>
<name>A0A9D3ND30_9TELE</name>
<keyword evidence="13" id="KW-1185">Reference proteome</keyword>
<protein>
    <recommendedName>
        <fullName evidence="11">BHLH domain-containing protein</fullName>
    </recommendedName>
</protein>
<evidence type="ECO:0000256" key="8">
    <source>
        <dbReference type="ARBA" id="ARBA00023163"/>
    </source>
</evidence>
<evidence type="ECO:0000256" key="4">
    <source>
        <dbReference type="ARBA" id="ARBA00022782"/>
    </source>
</evidence>
<evidence type="ECO:0000256" key="1">
    <source>
        <dbReference type="ARBA" id="ARBA00004123"/>
    </source>
</evidence>
<keyword evidence="5" id="KW-0524">Neurogenesis</keyword>
<keyword evidence="7" id="KW-0238">DNA-binding</keyword>
<feature type="compositionally biased region" description="Basic and acidic residues" evidence="10">
    <location>
        <begin position="124"/>
        <end position="140"/>
    </location>
</feature>
<feature type="compositionally biased region" description="Basic and acidic residues" evidence="10">
    <location>
        <begin position="7"/>
        <end position="31"/>
    </location>
</feature>
<gene>
    <name evidence="12" type="ORF">KOW79_017058</name>
</gene>
<dbReference type="AlphaFoldDB" id="A0A9D3ND30"/>
<dbReference type="SUPFAM" id="SSF47459">
    <property type="entry name" value="HLH, helix-loop-helix DNA-binding domain"/>
    <property type="match status" value="1"/>
</dbReference>
<evidence type="ECO:0000256" key="5">
    <source>
        <dbReference type="ARBA" id="ARBA00022902"/>
    </source>
</evidence>
<dbReference type="GO" id="GO:0061564">
    <property type="term" value="P:axon development"/>
    <property type="evidence" value="ECO:0007669"/>
    <property type="project" value="TreeGrafter"/>
</dbReference>
<feature type="compositionally biased region" description="Acidic residues" evidence="10">
    <location>
        <begin position="90"/>
        <end position="104"/>
    </location>
</feature>
<dbReference type="GO" id="GO:0070888">
    <property type="term" value="F:E-box binding"/>
    <property type="evidence" value="ECO:0007669"/>
    <property type="project" value="TreeGrafter"/>
</dbReference>
<keyword evidence="9" id="KW-0539">Nucleus</keyword>
<accession>A0A9D3ND30</accession>
<proteinExistence type="predicted"/>
<keyword evidence="4" id="KW-0221">Differentiation</keyword>
<dbReference type="GO" id="GO:0046983">
    <property type="term" value="F:protein dimerization activity"/>
    <property type="evidence" value="ECO:0007669"/>
    <property type="project" value="InterPro"/>
</dbReference>
<comment type="caution">
    <text evidence="12">The sequence shown here is derived from an EMBL/GenBank/DDBJ whole genome shotgun (WGS) entry which is preliminary data.</text>
</comment>
<evidence type="ECO:0000259" key="11">
    <source>
        <dbReference type="PROSITE" id="PS50888"/>
    </source>
</evidence>
<dbReference type="GO" id="GO:0007423">
    <property type="term" value="P:sensory organ development"/>
    <property type="evidence" value="ECO:0007669"/>
    <property type="project" value="TreeGrafter"/>
</dbReference>
<dbReference type="OrthoDB" id="10039134at2759"/>
<keyword evidence="3" id="KW-0217">Developmental protein</keyword>
<dbReference type="Proteomes" id="UP000824219">
    <property type="component" value="Linkage Group LG20"/>
</dbReference>
<dbReference type="Gene3D" id="4.10.280.10">
    <property type="entry name" value="Helix-loop-helix DNA-binding domain"/>
    <property type="match status" value="1"/>
</dbReference>
<feature type="compositionally biased region" description="Basic and acidic residues" evidence="10">
    <location>
        <begin position="60"/>
        <end position="89"/>
    </location>
</feature>
<dbReference type="GO" id="GO:0005634">
    <property type="term" value="C:nucleus"/>
    <property type="evidence" value="ECO:0007669"/>
    <property type="project" value="UniProtKB-SubCell"/>
</dbReference>
<dbReference type="InterPro" id="IPR022575">
    <property type="entry name" value="NeuroD_DUF"/>
</dbReference>
<evidence type="ECO:0000256" key="10">
    <source>
        <dbReference type="SAM" id="MobiDB-lite"/>
    </source>
</evidence>
<dbReference type="Pfam" id="PF12533">
    <property type="entry name" value="Neuro_bHLH"/>
    <property type="match status" value="1"/>
</dbReference>
<dbReference type="PANTHER" id="PTHR19290:SF9">
    <property type="entry name" value="NEUROGENIC DIFFERENTIATION FACTOR 6"/>
    <property type="match status" value="1"/>
</dbReference>
<sequence length="352" mass="39379">MIGTGWKSHESAPRDQLRRETSVADGTEKKKAAGTMLTAPPDEPDAMREPQFGASFPRSSVHDSLRQEQQDHRRQRFDNLDLHEERSDRDEEERDEDPDEDQDEGGMSKRRTPRRRQSGATCSDRARLRRQEANARERSRMHGLNSALESLRKVVPCYSSAQKLSKIETLRLAKNYIRALSETLSAGTRPDLVAFARTLCKGLSQPTTNLVAGCLQLNAGRFLASPGDVSPPCDAPYAYGNAETSRADASKHFRSFSYCNMYDSYYNSGSPDSQLSPPMNYNGMFSFQKPDEQTECVASCRYGATCCGAPGRASISRPSAYTASPDSHFPNELRMRNQPFQTQEQLNAGYHN</sequence>
<evidence type="ECO:0000313" key="13">
    <source>
        <dbReference type="Proteomes" id="UP000824219"/>
    </source>
</evidence>
<evidence type="ECO:0000313" key="12">
    <source>
        <dbReference type="EMBL" id="KAG7319915.1"/>
    </source>
</evidence>
<feature type="region of interest" description="Disordered" evidence="10">
    <location>
        <begin position="1"/>
        <end position="141"/>
    </location>
</feature>
<feature type="domain" description="BHLH" evidence="11">
    <location>
        <begin position="128"/>
        <end position="180"/>
    </location>
</feature>
<dbReference type="GO" id="GO:0000981">
    <property type="term" value="F:DNA-binding transcription factor activity, RNA polymerase II-specific"/>
    <property type="evidence" value="ECO:0007669"/>
    <property type="project" value="TreeGrafter"/>
</dbReference>
<dbReference type="InterPro" id="IPR050359">
    <property type="entry name" value="bHLH_transcription_factors"/>
</dbReference>
<dbReference type="GO" id="GO:0045944">
    <property type="term" value="P:positive regulation of transcription by RNA polymerase II"/>
    <property type="evidence" value="ECO:0007669"/>
    <property type="project" value="TreeGrafter"/>
</dbReference>
<dbReference type="EMBL" id="JAHKSW010000020">
    <property type="protein sequence ID" value="KAG7319915.1"/>
    <property type="molecule type" value="Genomic_DNA"/>
</dbReference>
<comment type="subunit">
    <text evidence="2">Efficient DNA binding requires dimerization with another bHLH protein.</text>
</comment>
<evidence type="ECO:0000256" key="3">
    <source>
        <dbReference type="ARBA" id="ARBA00022473"/>
    </source>
</evidence>